<dbReference type="Pfam" id="PF08401">
    <property type="entry name" value="ArdcN"/>
    <property type="match status" value="1"/>
</dbReference>
<feature type="domain" description="Polyvalent protein metallopeptidase" evidence="2">
    <location>
        <begin position="146"/>
        <end position="273"/>
    </location>
</feature>
<evidence type="ECO:0000259" key="2">
    <source>
        <dbReference type="Pfam" id="PF18818"/>
    </source>
</evidence>
<dbReference type="EMBL" id="JACHVB010000034">
    <property type="protein sequence ID" value="MBC2594879.1"/>
    <property type="molecule type" value="Genomic_DNA"/>
</dbReference>
<name>A0A842HF40_9BACT</name>
<dbReference type="AlphaFoldDB" id="A0A842HF40"/>
<evidence type="ECO:0000313" key="4">
    <source>
        <dbReference type="Proteomes" id="UP000546464"/>
    </source>
</evidence>
<feature type="domain" description="N-terminal" evidence="1">
    <location>
        <begin position="4"/>
        <end position="120"/>
    </location>
</feature>
<dbReference type="InterPro" id="IPR041459">
    <property type="entry name" value="MPTase-PolyVal"/>
</dbReference>
<keyword evidence="4" id="KW-1185">Reference proteome</keyword>
<dbReference type="InterPro" id="IPR013610">
    <property type="entry name" value="ArdC_N"/>
</dbReference>
<dbReference type="PIRSF" id="PIRSF037112">
    <property type="entry name" value="Antirestriction_ArdC"/>
    <property type="match status" value="1"/>
</dbReference>
<evidence type="ECO:0000313" key="3">
    <source>
        <dbReference type="EMBL" id="MBC2594879.1"/>
    </source>
</evidence>
<evidence type="ECO:0000259" key="1">
    <source>
        <dbReference type="Pfam" id="PF08401"/>
    </source>
</evidence>
<dbReference type="GO" id="GO:0003697">
    <property type="term" value="F:single-stranded DNA binding"/>
    <property type="evidence" value="ECO:0007669"/>
    <property type="project" value="InterPro"/>
</dbReference>
<reference evidence="3 4" key="1">
    <citation type="submission" date="2020-07" db="EMBL/GenBank/DDBJ databases">
        <authorList>
            <person name="Feng X."/>
        </authorList>
    </citation>
    <scope>NUCLEOTIDE SEQUENCE [LARGE SCALE GENOMIC DNA]</scope>
    <source>
        <strain evidence="3 4">JCM31066</strain>
    </source>
</reference>
<dbReference type="InterPro" id="IPR017113">
    <property type="entry name" value="Antirestriction_ArdC"/>
</dbReference>
<comment type="caution">
    <text evidence="3">The sequence shown here is derived from an EMBL/GenBank/DDBJ whole genome shotgun (WGS) entry which is preliminary data.</text>
</comment>
<sequence>MKKSAYDRVTERMIELLEKGVCPWRKPWNRIAGRPRNFASDRPYSGINWFLLQTASFDLPYFMTFIQVKAKGGSVTKGSKGLPVVYWGTFERDDENNGKSVTDKDSEARKIPFLKSYTVFNACQVEGIDFPDLPESDPLAFSPIEAAEQIIAGWKDGPEVLHGYKHACYLPATDEIQLPPKARFASVEEYYATRFHEMSHASGSPKRLNRTMSTTYGDKDYSREELIAEMTSAFLCAHCGIDNSVIENSAAYLQGWINILKGDSKLVVIAASQAQKAANLILGIGEGES</sequence>
<protein>
    <submittedName>
        <fullName evidence="3">DUF1738 domain-containing protein</fullName>
    </submittedName>
</protein>
<dbReference type="Proteomes" id="UP000546464">
    <property type="component" value="Unassembled WGS sequence"/>
</dbReference>
<proteinExistence type="predicted"/>
<accession>A0A842HF40</accession>
<dbReference type="RefSeq" id="WP_185675839.1">
    <property type="nucleotide sequence ID" value="NZ_JACHVB010000034.1"/>
</dbReference>
<organism evidence="3 4">
    <name type="scientific">Ruficoccus amylovorans</name>
    <dbReference type="NCBI Taxonomy" id="1804625"/>
    <lineage>
        <taxon>Bacteria</taxon>
        <taxon>Pseudomonadati</taxon>
        <taxon>Verrucomicrobiota</taxon>
        <taxon>Opitutia</taxon>
        <taxon>Puniceicoccales</taxon>
        <taxon>Cerasicoccaceae</taxon>
        <taxon>Ruficoccus</taxon>
    </lineage>
</organism>
<gene>
    <name evidence="3" type="ORF">H5P28_11485</name>
</gene>
<dbReference type="Pfam" id="PF18818">
    <property type="entry name" value="MPTase-PolyVal"/>
    <property type="match status" value="1"/>
</dbReference>